<dbReference type="SUPFAM" id="SSF53383">
    <property type="entry name" value="PLP-dependent transferases"/>
    <property type="match status" value="1"/>
</dbReference>
<keyword evidence="3" id="KW-0805">Transcription regulation</keyword>
<dbReference type="Proteomes" id="UP000235589">
    <property type="component" value="Chromosome"/>
</dbReference>
<gene>
    <name evidence="7" type="ORF">B9O19_01814</name>
</gene>
<dbReference type="OrthoDB" id="9808770at2"/>
<evidence type="ECO:0000256" key="4">
    <source>
        <dbReference type="ARBA" id="ARBA00023125"/>
    </source>
</evidence>
<dbReference type="Gene3D" id="3.40.640.10">
    <property type="entry name" value="Type I PLP-dependent aspartate aminotransferase-like (Major domain)"/>
    <property type="match status" value="1"/>
</dbReference>
<organism evidence="7 8">
    <name type="scientific">Monoglobus pectinilyticus</name>
    <dbReference type="NCBI Taxonomy" id="1981510"/>
    <lineage>
        <taxon>Bacteria</taxon>
        <taxon>Bacillati</taxon>
        <taxon>Bacillota</taxon>
        <taxon>Clostridia</taxon>
        <taxon>Monoglobales</taxon>
        <taxon>Monoglobaceae</taxon>
        <taxon>Monoglobus</taxon>
    </lineage>
</organism>
<dbReference type="SUPFAM" id="SSF46785">
    <property type="entry name" value="Winged helix' DNA-binding domain"/>
    <property type="match status" value="1"/>
</dbReference>
<accession>A0A2K9P3X5</accession>
<dbReference type="GO" id="GO:0008483">
    <property type="term" value="F:transaminase activity"/>
    <property type="evidence" value="ECO:0007669"/>
    <property type="project" value="UniProtKB-KW"/>
</dbReference>
<keyword evidence="5" id="KW-0804">Transcription</keyword>
<keyword evidence="7" id="KW-0032">Aminotransferase</keyword>
<dbReference type="RefSeq" id="WP_102366119.1">
    <property type="nucleotide sequence ID" value="NZ_CP020991.1"/>
</dbReference>
<protein>
    <submittedName>
        <fullName evidence="7">Transcriptional regulator, GntR family with aminotransferase domain-containing protein</fullName>
    </submittedName>
</protein>
<name>A0A2K9P3X5_9FIRM</name>
<comment type="similarity">
    <text evidence="1">In the C-terminal section; belongs to the class-I pyridoxal-phosphate-dependent aminotransferase family.</text>
</comment>
<dbReference type="PANTHER" id="PTHR46577:SF1">
    <property type="entry name" value="HTH-TYPE TRANSCRIPTIONAL REGULATORY PROTEIN GABR"/>
    <property type="match status" value="1"/>
</dbReference>
<dbReference type="PANTHER" id="PTHR46577">
    <property type="entry name" value="HTH-TYPE TRANSCRIPTIONAL REGULATORY PROTEIN GABR"/>
    <property type="match status" value="1"/>
</dbReference>
<keyword evidence="7" id="KW-0808">Transferase</keyword>
<dbReference type="CDD" id="cd07377">
    <property type="entry name" value="WHTH_GntR"/>
    <property type="match status" value="1"/>
</dbReference>
<dbReference type="InterPro" id="IPR004839">
    <property type="entry name" value="Aminotransferase_I/II_large"/>
</dbReference>
<dbReference type="CDD" id="cd00609">
    <property type="entry name" value="AAT_like"/>
    <property type="match status" value="1"/>
</dbReference>
<dbReference type="InterPro" id="IPR015424">
    <property type="entry name" value="PyrdxlP-dep_Trfase"/>
</dbReference>
<dbReference type="InterPro" id="IPR036388">
    <property type="entry name" value="WH-like_DNA-bd_sf"/>
</dbReference>
<reference evidence="7 8" key="1">
    <citation type="submission" date="2017-04" db="EMBL/GenBank/DDBJ databases">
        <title>Monoglobus pectinilyticus 14 draft genome.</title>
        <authorList>
            <person name="Kim C."/>
            <person name="Rosendale D.I."/>
            <person name="Kelly W.J."/>
            <person name="Tannock G.W."/>
            <person name="Patchett M.L."/>
            <person name="Jordens J.Z."/>
        </authorList>
    </citation>
    <scope>NUCLEOTIDE SEQUENCE [LARGE SCALE GENOMIC DNA]</scope>
    <source>
        <strain evidence="7 8">14</strain>
    </source>
</reference>
<dbReference type="KEGG" id="mpec:B9O19_01814"/>
<keyword evidence="8" id="KW-1185">Reference proteome</keyword>
<evidence type="ECO:0000256" key="1">
    <source>
        <dbReference type="ARBA" id="ARBA00005384"/>
    </source>
</evidence>
<dbReference type="InterPro" id="IPR051446">
    <property type="entry name" value="HTH_trans_reg/aminotransferase"/>
</dbReference>
<feature type="domain" description="HTH gntR-type" evidence="6">
    <location>
        <begin position="14"/>
        <end position="82"/>
    </location>
</feature>
<dbReference type="AlphaFoldDB" id="A0A2K9P3X5"/>
<evidence type="ECO:0000313" key="8">
    <source>
        <dbReference type="Proteomes" id="UP000235589"/>
    </source>
</evidence>
<evidence type="ECO:0000256" key="2">
    <source>
        <dbReference type="ARBA" id="ARBA00022898"/>
    </source>
</evidence>
<evidence type="ECO:0000256" key="3">
    <source>
        <dbReference type="ARBA" id="ARBA00023015"/>
    </source>
</evidence>
<dbReference type="InterPro" id="IPR000524">
    <property type="entry name" value="Tscrpt_reg_HTH_GntR"/>
</dbReference>
<dbReference type="GeneID" id="98063194"/>
<dbReference type="Pfam" id="PF00155">
    <property type="entry name" value="Aminotran_1_2"/>
    <property type="match status" value="1"/>
</dbReference>
<proteinExistence type="inferred from homology"/>
<dbReference type="GO" id="GO:0030170">
    <property type="term" value="F:pyridoxal phosphate binding"/>
    <property type="evidence" value="ECO:0007669"/>
    <property type="project" value="InterPro"/>
</dbReference>
<dbReference type="InterPro" id="IPR036390">
    <property type="entry name" value="WH_DNA-bd_sf"/>
</dbReference>
<keyword evidence="2" id="KW-0663">Pyridoxal phosphate</keyword>
<dbReference type="EMBL" id="CP020991">
    <property type="protein sequence ID" value="AUO19963.1"/>
    <property type="molecule type" value="Genomic_DNA"/>
</dbReference>
<sequence length="463" mass="52788">MKDVKYKIDKTLSTPLYLQLYNAFKNDIVSGRILDNERLPSRRRLTEVLGLGKNTVDLAYQKLIDNGYAISQPRSGYFARRQSPINTDIFEPDFYDLHGISFNMSQNGIDLPSIPKNTLVKLYREIIYDKPELFEYGHKYGEKSLRKAVAHYLYEVHGISCSTDQIIIGAGSDYLIEQLSHIFGSSTVFGFENPCYARSYVPVKNSGKQTTLINVGLAGFDVEDLYKSDIDVLYISPDGQFPTGYRMTAAQQKEILDWANEKPDRYIIEADFDLDFSDKGGLDPLFLRDTSEKVILLNSFYRSIAPSIKTGFLVLPKKLKERFDERMPYYTTLKSRIEQQVVAQYIQSGKYQRHLEKLYNIYSSKSKYLKDKINSCSFSKYVTIHHQSGGTHIIVSVDNGMTENELKISAAKMGVKLLPLTTFLIKPNPKLPASTFVMGYGQLSEAEIEQAITRLDKAWANKK</sequence>
<evidence type="ECO:0000313" key="7">
    <source>
        <dbReference type="EMBL" id="AUO19963.1"/>
    </source>
</evidence>
<dbReference type="PROSITE" id="PS50949">
    <property type="entry name" value="HTH_GNTR"/>
    <property type="match status" value="1"/>
</dbReference>
<evidence type="ECO:0000256" key="5">
    <source>
        <dbReference type="ARBA" id="ARBA00023163"/>
    </source>
</evidence>
<dbReference type="GO" id="GO:0003677">
    <property type="term" value="F:DNA binding"/>
    <property type="evidence" value="ECO:0007669"/>
    <property type="project" value="UniProtKB-KW"/>
</dbReference>
<dbReference type="GO" id="GO:0003700">
    <property type="term" value="F:DNA-binding transcription factor activity"/>
    <property type="evidence" value="ECO:0007669"/>
    <property type="project" value="InterPro"/>
</dbReference>
<dbReference type="Pfam" id="PF00392">
    <property type="entry name" value="GntR"/>
    <property type="match status" value="1"/>
</dbReference>
<dbReference type="Gene3D" id="1.10.10.10">
    <property type="entry name" value="Winged helix-like DNA-binding domain superfamily/Winged helix DNA-binding domain"/>
    <property type="match status" value="1"/>
</dbReference>
<keyword evidence="4" id="KW-0238">DNA-binding</keyword>
<dbReference type="InterPro" id="IPR015421">
    <property type="entry name" value="PyrdxlP-dep_Trfase_major"/>
</dbReference>
<dbReference type="SMART" id="SM00345">
    <property type="entry name" value="HTH_GNTR"/>
    <property type="match status" value="1"/>
</dbReference>
<evidence type="ECO:0000259" key="6">
    <source>
        <dbReference type="PROSITE" id="PS50949"/>
    </source>
</evidence>